<dbReference type="CDD" id="cd16412">
    <property type="entry name" value="dndB"/>
    <property type="match status" value="1"/>
</dbReference>
<keyword evidence="3" id="KW-1185">Reference proteome</keyword>
<keyword evidence="1" id="KW-0175">Coiled coil</keyword>
<feature type="coiled-coil region" evidence="1">
    <location>
        <begin position="377"/>
        <end position="408"/>
    </location>
</feature>
<dbReference type="Pfam" id="PF14072">
    <property type="entry name" value="DndB"/>
    <property type="match status" value="1"/>
</dbReference>
<proteinExistence type="predicted"/>
<accession>A0ABT5L7E3</accession>
<organism evidence="2 3">
    <name type="scientific">Alteromonas gilva</name>
    <dbReference type="NCBI Taxonomy" id="2987522"/>
    <lineage>
        <taxon>Bacteria</taxon>
        <taxon>Pseudomonadati</taxon>
        <taxon>Pseudomonadota</taxon>
        <taxon>Gammaproteobacteria</taxon>
        <taxon>Alteromonadales</taxon>
        <taxon>Alteromonadaceae</taxon>
        <taxon>Alteromonas/Salinimonas group</taxon>
        <taxon>Alteromonas</taxon>
    </lineage>
</organism>
<reference evidence="2 3" key="1">
    <citation type="submission" date="2022-10" db="EMBL/GenBank/DDBJ databases">
        <title>Alteromonas sp. chi3 Genome sequencing.</title>
        <authorList>
            <person name="Park S."/>
        </authorList>
    </citation>
    <scope>NUCLEOTIDE SEQUENCE [LARGE SCALE GENOMIC DNA]</scope>
    <source>
        <strain evidence="3">chi3</strain>
    </source>
</reference>
<dbReference type="RefSeq" id="WP_273642890.1">
    <property type="nucleotide sequence ID" value="NZ_JAQQXP010000004.1"/>
</dbReference>
<comment type="caution">
    <text evidence="2">The sequence shown here is derived from an EMBL/GenBank/DDBJ whole genome shotgun (WGS) entry which is preliminary data.</text>
</comment>
<protein>
    <submittedName>
        <fullName evidence="2">DNA sulfur modification protein DndB</fullName>
    </submittedName>
</protein>
<evidence type="ECO:0000313" key="3">
    <source>
        <dbReference type="Proteomes" id="UP001218788"/>
    </source>
</evidence>
<evidence type="ECO:0000256" key="1">
    <source>
        <dbReference type="SAM" id="Coils"/>
    </source>
</evidence>
<dbReference type="EMBL" id="JAQQXP010000004">
    <property type="protein sequence ID" value="MDC8832983.1"/>
    <property type="molecule type" value="Genomic_DNA"/>
</dbReference>
<gene>
    <name evidence="2" type="ORF">OIK42_19690</name>
</gene>
<sequence length="408" mass="45836">MQLSQQDIKELDGLYKQLNGTTDFTLFAVGGKEGDRFTYVAKIPFGVLAEQYDLVPDAELSTNLKLQRDLVVSRSRNIANYIGSNGDFIFPELISISESIIAEQLNAGNVFKITIPSDAFRYLVDGQGRLSGIKRELKSSPELAEHCIDIKFIVSEGIKRDTQIFADVNQTPISPNKSQCVAMDNRMVINRFAKVVSESTVLKSKIDFTKASVTNSSNTGKLWTLNQMVSFITILTGTTNKSSQEKLADEATQKYWLGFISRYLEKLQMHPGIKAIFNADEISAEFRSQTVIGTSVFLKSVALLGKIIVMNVVDSGQKQVDWSFFDKWASLDLSVDNKEWLGRCMNYRGRFEDKAFNHKATVSYLCEQLGLQVPKELESIEEEVLMARAQMLKAKREEAKQLAKEEAQ</sequence>
<dbReference type="InterPro" id="IPR017601">
    <property type="entry name" value="DGQHR-contain_dom"/>
</dbReference>
<evidence type="ECO:0000313" key="2">
    <source>
        <dbReference type="EMBL" id="MDC8832983.1"/>
    </source>
</evidence>
<name>A0ABT5L7E3_9ALTE</name>
<dbReference type="Proteomes" id="UP001218788">
    <property type="component" value="Unassembled WGS sequence"/>
</dbReference>
<dbReference type="InterPro" id="IPR017642">
    <property type="entry name" value="DNA_S_mod_DndB"/>
</dbReference>
<dbReference type="NCBIfam" id="TIGR03187">
    <property type="entry name" value="DGQHR"/>
    <property type="match status" value="1"/>
</dbReference>